<gene>
    <name evidence="2" type="ORF">FEM48_Zijuj11G0099500</name>
</gene>
<dbReference type="InterPro" id="IPR010987">
    <property type="entry name" value="Glutathione-S-Trfase_C-like"/>
</dbReference>
<sequence>MKVFGNWGSPFSKKVEFALKLKACWGCEDREKFVDKGKEQLKALENELTEKKFFGGETIGFVDLVGDFLDYWLLIIQEAVGLEALNEEEFPKLFPMES</sequence>
<dbReference type="Gene3D" id="1.20.1050.10">
    <property type="match status" value="1"/>
</dbReference>
<evidence type="ECO:0000313" key="3">
    <source>
        <dbReference type="Proteomes" id="UP000813462"/>
    </source>
</evidence>
<dbReference type="EMBL" id="JAEACU010000011">
    <property type="protein sequence ID" value="KAH7514533.1"/>
    <property type="molecule type" value="Genomic_DNA"/>
</dbReference>
<dbReference type="GO" id="GO:0005737">
    <property type="term" value="C:cytoplasm"/>
    <property type="evidence" value="ECO:0007669"/>
    <property type="project" value="TreeGrafter"/>
</dbReference>
<protein>
    <recommendedName>
        <fullName evidence="1">GST C-terminal domain-containing protein</fullName>
    </recommendedName>
</protein>
<evidence type="ECO:0000259" key="1">
    <source>
        <dbReference type="PROSITE" id="PS50405"/>
    </source>
</evidence>
<accession>A0A978UIA2</accession>
<evidence type="ECO:0000313" key="2">
    <source>
        <dbReference type="EMBL" id="KAH7514533.1"/>
    </source>
</evidence>
<proteinExistence type="predicted"/>
<comment type="caution">
    <text evidence="2">The sequence shown here is derived from an EMBL/GenBank/DDBJ whole genome shotgun (WGS) entry which is preliminary data.</text>
</comment>
<dbReference type="InterPro" id="IPR004046">
    <property type="entry name" value="GST_C"/>
</dbReference>
<name>A0A978UIA2_ZIZJJ</name>
<dbReference type="InterPro" id="IPR036282">
    <property type="entry name" value="Glutathione-S-Trfase_C_sf"/>
</dbReference>
<dbReference type="GO" id="GO:0006749">
    <property type="term" value="P:glutathione metabolic process"/>
    <property type="evidence" value="ECO:0007669"/>
    <property type="project" value="TreeGrafter"/>
</dbReference>
<dbReference type="SUPFAM" id="SSF47616">
    <property type="entry name" value="GST C-terminal domain-like"/>
    <property type="match status" value="1"/>
</dbReference>
<dbReference type="PROSITE" id="PS50405">
    <property type="entry name" value="GST_CTER"/>
    <property type="match status" value="1"/>
</dbReference>
<dbReference type="PANTHER" id="PTHR11260">
    <property type="entry name" value="GLUTATHIONE S-TRANSFERASE, GST, SUPERFAMILY, GST DOMAIN CONTAINING"/>
    <property type="match status" value="1"/>
</dbReference>
<dbReference type="InterPro" id="IPR045073">
    <property type="entry name" value="Omega/Tau-like"/>
</dbReference>
<organism evidence="2 3">
    <name type="scientific">Ziziphus jujuba var. spinosa</name>
    <dbReference type="NCBI Taxonomy" id="714518"/>
    <lineage>
        <taxon>Eukaryota</taxon>
        <taxon>Viridiplantae</taxon>
        <taxon>Streptophyta</taxon>
        <taxon>Embryophyta</taxon>
        <taxon>Tracheophyta</taxon>
        <taxon>Spermatophyta</taxon>
        <taxon>Magnoliopsida</taxon>
        <taxon>eudicotyledons</taxon>
        <taxon>Gunneridae</taxon>
        <taxon>Pentapetalae</taxon>
        <taxon>rosids</taxon>
        <taxon>fabids</taxon>
        <taxon>Rosales</taxon>
        <taxon>Rhamnaceae</taxon>
        <taxon>Paliureae</taxon>
        <taxon>Ziziphus</taxon>
    </lineage>
</organism>
<feature type="domain" description="GST C-terminal" evidence="1">
    <location>
        <begin position="1"/>
        <end position="98"/>
    </location>
</feature>
<dbReference type="Pfam" id="PF00043">
    <property type="entry name" value="GST_C"/>
    <property type="match status" value="1"/>
</dbReference>
<dbReference type="GO" id="GO:0004364">
    <property type="term" value="F:glutathione transferase activity"/>
    <property type="evidence" value="ECO:0007669"/>
    <property type="project" value="TreeGrafter"/>
</dbReference>
<dbReference type="Proteomes" id="UP000813462">
    <property type="component" value="Unassembled WGS sequence"/>
</dbReference>
<dbReference type="AlphaFoldDB" id="A0A978UIA2"/>
<reference evidence="2" key="1">
    <citation type="journal article" date="2021" name="Front. Plant Sci.">
        <title>Chromosome-Scale Genome Assembly for Chinese Sour Jujube and Insights Into Its Genome Evolution and Domestication Signature.</title>
        <authorList>
            <person name="Shen L.-Y."/>
            <person name="Luo H."/>
            <person name="Wang X.-L."/>
            <person name="Wang X.-M."/>
            <person name="Qiu X.-J."/>
            <person name="Liu H."/>
            <person name="Zhou S.-S."/>
            <person name="Jia K.-H."/>
            <person name="Nie S."/>
            <person name="Bao Y.-T."/>
            <person name="Zhang R.-G."/>
            <person name="Yun Q.-Z."/>
            <person name="Chai Y.-H."/>
            <person name="Lu J.-Y."/>
            <person name="Li Y."/>
            <person name="Zhao S.-W."/>
            <person name="Mao J.-F."/>
            <person name="Jia S.-G."/>
            <person name="Mao Y.-M."/>
        </authorList>
    </citation>
    <scope>NUCLEOTIDE SEQUENCE</scope>
    <source>
        <strain evidence="2">AT0</strain>
        <tissue evidence="2">Leaf</tissue>
    </source>
</reference>
<dbReference type="PANTHER" id="PTHR11260:SF676">
    <property type="entry name" value="GLUTATHIONE S-TRANSFERASE U8"/>
    <property type="match status" value="1"/>
</dbReference>